<evidence type="ECO:0000313" key="1">
    <source>
        <dbReference type="EMBL" id="KAI3809207.1"/>
    </source>
</evidence>
<gene>
    <name evidence="1" type="ORF">L1987_25177</name>
</gene>
<sequence length="1442" mass="160096">MGSKWRKLKTALASNLCVYVPTADADDSPPHSDGFSDAALLSPAAAGWSIGGSDTRPASPRLRLSKSLNRSSKKTCAICLASMKLGEGQAIFTAECSHSFHFQCIASNVKHGNQICPVCRAKWKEVPLQGPTNPGSTLGRTRINPVNWSHDNPVMTLLRPIPPRPNSPRHAAAQISPTPEPTIFNDDETLDLKLTHKTSSENSNLKRVSVKTYTEVPAVPRFSVTDDFTVLIHLKAPASVSGVKSSNTNQGPTFNQVNQTPRAPVDLVTVLDTSGSMAGTKLALLKRAMGFVIQNLGPADRLAVIAFSSTARRLFPLRKMSDTGKQQALQAVNSLVAIGGTNIAEGLRKGAKVMEDRRENNPVGSIILLSDGQDTYTVKGRSNSIDRKNQSNYELLLPQSIHCGDGNSGIKIPVHAFGFGADHDASSMHTVSEISGGTFSFIETEGVIQDAFAQCIGGLLSVVVKDARVIVESVNPDVILGSLKAGSYKNHLMADGKSGCIDVGDLYADEERDFLVSVNVPKELTFNETRLLQVRCCYTDLLTKETVNLESVNIGIKRPELAENLGEEVVSVEVDRQKNRLQAAEAMVKARTAAEEGDLAQAICTLENCRWVLSETVSAKSGDRLCVALDAELKEMQERMASRQMYEASGRAYILSGLSSHSWQRATARGDSTDSSSLVQAYQTPSMVELLTQSQASLLTSPSGQRPVRPIWSFASPKPRFEGCVGGLVANSCWCLEELAKITECRNLMGQTVLPVFYYVDPSDVHGQKGSFHVALKKHEVKLAYDMEKVKRWREALVAAASLCGISIQPFVITREAECIKQIVRNILSYVESRCPDNMIGMESRVQHVKSLLSKGSGDVYMIGIWGMGGIGKTTIARAVYHQVLYEFEGGSFLGGVKENGSDKKGLKTLQEKLLSEILMEKDFEVKDCDDGIRQIQRRLRLKKVLVVLDDVDNMEKLEFLVGWDRHYVTRILDCCGFEAVSGITLLIEKSLSTVSHGHLHMHDLIQDMGRFVVSECYPYNMVWCPEEIEEVMTTSDRFETVEAIVETIRDGYMYNAEAFKSMKKLSLLQVRGRFTLSEPTYFLKQLRWRLDLYGCESLHRSPEISKGKLLVLNMGGCDLIRRLPSSFRLLTGLTILVISYDYYTLEGCYLGMAKRCVQIFTHLRSLRVLDLQRNNFVEDDFPMDLQNAWPYLKELNLTWNLMTRLPESISHLSHLKYLDLSYCNNLKELLELPSLIQVLKADGCGSLQKIGDLSNKYNWLFQISLNSCSLLVQDQENRIFLANMLMKSFVHKCVAVNHRLSIAVPGRKIPNWFNNQCLGNEKLINLPTRGTKGRHVTWIGYMSTDFLLNLCHGFESNDLIFEFMTSSFIIKRRVCVVHKDDIKSLTGSGTWIPDYDELETVYKLNLSGKGLPNGRCSVPTFSIEHEATGHSSTVKVFGLNF</sequence>
<dbReference type="Proteomes" id="UP001056120">
    <property type="component" value="Linkage Group LG08"/>
</dbReference>
<reference evidence="1 2" key="2">
    <citation type="journal article" date="2022" name="Mol. Ecol. Resour.">
        <title>The genomes of chicory, endive, great burdock and yacon provide insights into Asteraceae paleo-polyploidization history and plant inulin production.</title>
        <authorList>
            <person name="Fan W."/>
            <person name="Wang S."/>
            <person name="Wang H."/>
            <person name="Wang A."/>
            <person name="Jiang F."/>
            <person name="Liu H."/>
            <person name="Zhao H."/>
            <person name="Xu D."/>
            <person name="Zhang Y."/>
        </authorList>
    </citation>
    <scope>NUCLEOTIDE SEQUENCE [LARGE SCALE GENOMIC DNA]</scope>
    <source>
        <strain evidence="2">cv. Yunnan</strain>
        <tissue evidence="1">Leaves</tissue>
    </source>
</reference>
<keyword evidence="2" id="KW-1185">Reference proteome</keyword>
<comment type="caution">
    <text evidence="1">The sequence shown here is derived from an EMBL/GenBank/DDBJ whole genome shotgun (WGS) entry which is preliminary data.</text>
</comment>
<evidence type="ECO:0000313" key="2">
    <source>
        <dbReference type="Proteomes" id="UP001056120"/>
    </source>
</evidence>
<dbReference type="EMBL" id="CM042025">
    <property type="protein sequence ID" value="KAI3809207.1"/>
    <property type="molecule type" value="Genomic_DNA"/>
</dbReference>
<proteinExistence type="predicted"/>
<accession>A0ACB9IN28</accession>
<reference evidence="2" key="1">
    <citation type="journal article" date="2022" name="Mol. Ecol. Resour.">
        <title>The genomes of chicory, endive, great burdock and yacon provide insights into Asteraceae palaeo-polyploidization history and plant inulin production.</title>
        <authorList>
            <person name="Fan W."/>
            <person name="Wang S."/>
            <person name="Wang H."/>
            <person name="Wang A."/>
            <person name="Jiang F."/>
            <person name="Liu H."/>
            <person name="Zhao H."/>
            <person name="Xu D."/>
            <person name="Zhang Y."/>
        </authorList>
    </citation>
    <scope>NUCLEOTIDE SEQUENCE [LARGE SCALE GENOMIC DNA]</scope>
    <source>
        <strain evidence="2">cv. Yunnan</strain>
    </source>
</reference>
<protein>
    <submittedName>
        <fullName evidence="1">Uncharacterized protein</fullName>
    </submittedName>
</protein>
<name>A0ACB9IN28_9ASTR</name>
<organism evidence="1 2">
    <name type="scientific">Smallanthus sonchifolius</name>
    <dbReference type="NCBI Taxonomy" id="185202"/>
    <lineage>
        <taxon>Eukaryota</taxon>
        <taxon>Viridiplantae</taxon>
        <taxon>Streptophyta</taxon>
        <taxon>Embryophyta</taxon>
        <taxon>Tracheophyta</taxon>
        <taxon>Spermatophyta</taxon>
        <taxon>Magnoliopsida</taxon>
        <taxon>eudicotyledons</taxon>
        <taxon>Gunneridae</taxon>
        <taxon>Pentapetalae</taxon>
        <taxon>asterids</taxon>
        <taxon>campanulids</taxon>
        <taxon>Asterales</taxon>
        <taxon>Asteraceae</taxon>
        <taxon>Asteroideae</taxon>
        <taxon>Heliantheae alliance</taxon>
        <taxon>Millerieae</taxon>
        <taxon>Smallanthus</taxon>
    </lineage>
</organism>